<keyword evidence="2" id="KW-1133">Transmembrane helix</keyword>
<dbReference type="AlphaFoldDB" id="A0A6G1LDS4"/>
<feature type="transmembrane region" description="Helical" evidence="2">
    <location>
        <begin position="12"/>
        <end position="31"/>
    </location>
</feature>
<dbReference type="Pfam" id="PF05686">
    <property type="entry name" value="Glyco_transf_90"/>
    <property type="match status" value="1"/>
</dbReference>
<evidence type="ECO:0000256" key="2">
    <source>
        <dbReference type="SAM" id="Phobius"/>
    </source>
</evidence>
<evidence type="ECO:0000313" key="4">
    <source>
        <dbReference type="EMBL" id="KAF2770314.1"/>
    </source>
</evidence>
<dbReference type="SMART" id="SM00672">
    <property type="entry name" value="CAP10"/>
    <property type="match status" value="1"/>
</dbReference>
<name>A0A6G1LDS4_9PEZI</name>
<evidence type="ECO:0000256" key="1">
    <source>
        <dbReference type="SAM" id="MobiDB-lite"/>
    </source>
</evidence>
<gene>
    <name evidence="4" type="ORF">EJ03DRAFT_291728</name>
</gene>
<organism evidence="4 5">
    <name type="scientific">Teratosphaeria nubilosa</name>
    <dbReference type="NCBI Taxonomy" id="161662"/>
    <lineage>
        <taxon>Eukaryota</taxon>
        <taxon>Fungi</taxon>
        <taxon>Dikarya</taxon>
        <taxon>Ascomycota</taxon>
        <taxon>Pezizomycotina</taxon>
        <taxon>Dothideomycetes</taxon>
        <taxon>Dothideomycetidae</taxon>
        <taxon>Mycosphaerellales</taxon>
        <taxon>Teratosphaeriaceae</taxon>
        <taxon>Teratosphaeria</taxon>
    </lineage>
</organism>
<dbReference type="Proteomes" id="UP000799436">
    <property type="component" value="Unassembled WGS sequence"/>
</dbReference>
<sequence>MPLVSAPSLNSRFTQLAISAVLLIAVAFFLLPPDSVRHLHVPGLHAPPTTSPSTHTAPARPPNHLPPKPDHPIDHLVARADAEFARVLAAETLSLQAAADAYRERRGRQPPPGFDVWYHFAVNCSTVIVEQFWDRIYDDLNPFWGVPAKQLREESNRFEHRVSVRSGNATGHTDAHERPWINIWTDMIQSVADMLPDVDVPINVMDESRVVVPWEEINAAMAQMSKTRRVVPEQDLKTSFGTLKQLDNNPPKEGEVQDPPFEIMGPYWPLAVVGCPPDSAARKAYIDTDFSKPPPLTGQWPKGSYEGYVQNWTLAKSPCDNADLQGLHGTFVEPISISTTKRLFPLFGGSKLLMNNEILLPPAMYWTDDPFYSGGPSHGKAWEKKHDSVIWRGAASGGRNREENWTRFQRHRFIAMVNATAVKLAETGEEEPKNFALPVNNTYDLAAHPHTLTDSHAHGHGTALSDWIDTWSDAAFVNLLCFPGTDSPHDRDCPYTSHYFSVAPTMSMHEQYPYKYLPDIDGNSFSGRYRAFLYSTSLPIKATIYNEWHDSRLVPWKHFVPMDNTFADFYGIMEYFLGNNVHGLEGVEGEGGVGGHDYVAGKIAMAGKEWAERVLRKEDMQVYVLRLLLEFARLCDDERERLGWRE</sequence>
<evidence type="ECO:0000313" key="5">
    <source>
        <dbReference type="Proteomes" id="UP000799436"/>
    </source>
</evidence>
<dbReference type="InterPro" id="IPR051091">
    <property type="entry name" value="O-Glucosyltr/Glycosyltrsf_90"/>
</dbReference>
<feature type="region of interest" description="Disordered" evidence="1">
    <location>
        <begin position="42"/>
        <end position="70"/>
    </location>
</feature>
<proteinExistence type="predicted"/>
<dbReference type="PANTHER" id="PTHR12203:SF22">
    <property type="entry name" value="CAPSULE ASSOCIATED PROTEIN"/>
    <property type="match status" value="1"/>
</dbReference>
<feature type="domain" description="Glycosyl transferase CAP10" evidence="3">
    <location>
        <begin position="430"/>
        <end position="638"/>
    </location>
</feature>
<feature type="compositionally biased region" description="Low complexity" evidence="1">
    <location>
        <begin position="46"/>
        <end position="58"/>
    </location>
</feature>
<dbReference type="EMBL" id="ML995827">
    <property type="protein sequence ID" value="KAF2770314.1"/>
    <property type="molecule type" value="Genomic_DNA"/>
</dbReference>
<feature type="non-terminal residue" evidence="4">
    <location>
        <position position="646"/>
    </location>
</feature>
<protein>
    <recommendedName>
        <fullName evidence="3">Glycosyl transferase CAP10 domain-containing protein</fullName>
    </recommendedName>
</protein>
<dbReference type="OrthoDB" id="541052at2759"/>
<keyword evidence="5" id="KW-1185">Reference proteome</keyword>
<accession>A0A6G1LDS4</accession>
<dbReference type="PANTHER" id="PTHR12203">
    <property type="entry name" value="KDEL LYS-ASP-GLU-LEU CONTAINING - RELATED"/>
    <property type="match status" value="1"/>
</dbReference>
<dbReference type="InterPro" id="IPR006598">
    <property type="entry name" value="CAP10"/>
</dbReference>
<reference evidence="4" key="1">
    <citation type="journal article" date="2020" name="Stud. Mycol.">
        <title>101 Dothideomycetes genomes: a test case for predicting lifestyles and emergence of pathogens.</title>
        <authorList>
            <person name="Haridas S."/>
            <person name="Albert R."/>
            <person name="Binder M."/>
            <person name="Bloem J."/>
            <person name="Labutti K."/>
            <person name="Salamov A."/>
            <person name="Andreopoulos B."/>
            <person name="Baker S."/>
            <person name="Barry K."/>
            <person name="Bills G."/>
            <person name="Bluhm B."/>
            <person name="Cannon C."/>
            <person name="Castanera R."/>
            <person name="Culley D."/>
            <person name="Daum C."/>
            <person name="Ezra D."/>
            <person name="Gonzalez J."/>
            <person name="Henrissat B."/>
            <person name="Kuo A."/>
            <person name="Liang C."/>
            <person name="Lipzen A."/>
            <person name="Lutzoni F."/>
            <person name="Magnuson J."/>
            <person name="Mondo S."/>
            <person name="Nolan M."/>
            <person name="Ohm R."/>
            <person name="Pangilinan J."/>
            <person name="Park H.-J."/>
            <person name="Ramirez L."/>
            <person name="Alfaro M."/>
            <person name="Sun H."/>
            <person name="Tritt A."/>
            <person name="Yoshinaga Y."/>
            <person name="Zwiers L.-H."/>
            <person name="Turgeon B."/>
            <person name="Goodwin S."/>
            <person name="Spatafora J."/>
            <person name="Crous P."/>
            <person name="Grigoriev I."/>
        </authorList>
    </citation>
    <scope>NUCLEOTIDE SEQUENCE</scope>
    <source>
        <strain evidence="4">CBS 116005</strain>
    </source>
</reference>
<keyword evidence="2" id="KW-0812">Transmembrane</keyword>
<evidence type="ECO:0000259" key="3">
    <source>
        <dbReference type="SMART" id="SM00672"/>
    </source>
</evidence>
<keyword evidence="2" id="KW-0472">Membrane</keyword>